<dbReference type="GO" id="GO:0009306">
    <property type="term" value="P:protein secretion"/>
    <property type="evidence" value="ECO:0007669"/>
    <property type="project" value="UniProtKB-UniRule"/>
</dbReference>
<name>A0A2H0N8G0_9BACT</name>
<keyword evidence="8 9" id="KW-0472">Membrane</keyword>
<dbReference type="PANTHER" id="PTHR33910:SF1">
    <property type="entry name" value="PROTEIN TRANSLOCASE SUBUNIT SECE"/>
    <property type="match status" value="1"/>
</dbReference>
<dbReference type="InterPro" id="IPR005807">
    <property type="entry name" value="SecE_bac"/>
</dbReference>
<dbReference type="GO" id="GO:0008320">
    <property type="term" value="F:protein transmembrane transporter activity"/>
    <property type="evidence" value="ECO:0007669"/>
    <property type="project" value="UniProtKB-UniRule"/>
</dbReference>
<dbReference type="Proteomes" id="UP000229893">
    <property type="component" value="Unassembled WGS sequence"/>
</dbReference>
<keyword evidence="3 9" id="KW-1003">Cell membrane</keyword>
<comment type="subcellular location">
    <subcellularLocation>
        <location evidence="9">Cell membrane</location>
        <topology evidence="9">Single-pass membrane protein</topology>
    </subcellularLocation>
    <subcellularLocation>
        <location evidence="1">Membrane</location>
    </subcellularLocation>
</comment>
<dbReference type="HAMAP" id="MF_00422">
    <property type="entry name" value="SecE"/>
    <property type="match status" value="1"/>
</dbReference>
<keyword evidence="5 9" id="KW-0653">Protein transport</keyword>
<dbReference type="Gene3D" id="1.20.5.1030">
    <property type="entry name" value="Preprotein translocase secy subunit"/>
    <property type="match status" value="1"/>
</dbReference>
<dbReference type="InterPro" id="IPR001901">
    <property type="entry name" value="Translocase_SecE/Sec61-g"/>
</dbReference>
<feature type="transmembrane region" description="Helical" evidence="9">
    <location>
        <begin position="27"/>
        <end position="48"/>
    </location>
</feature>
<dbReference type="GO" id="GO:0065002">
    <property type="term" value="P:intracellular protein transmembrane transport"/>
    <property type="evidence" value="ECO:0007669"/>
    <property type="project" value="UniProtKB-UniRule"/>
</dbReference>
<reference evidence="10 11" key="1">
    <citation type="submission" date="2017-09" db="EMBL/GenBank/DDBJ databases">
        <title>Depth-based differentiation of microbial function through sediment-hosted aquifers and enrichment of novel symbionts in the deep terrestrial subsurface.</title>
        <authorList>
            <person name="Probst A.J."/>
            <person name="Ladd B."/>
            <person name="Jarett J.K."/>
            <person name="Geller-Mcgrath D.E."/>
            <person name="Sieber C.M."/>
            <person name="Emerson J.B."/>
            <person name="Anantharaman K."/>
            <person name="Thomas B.C."/>
            <person name="Malmstrom R."/>
            <person name="Stieglmeier M."/>
            <person name="Klingl A."/>
            <person name="Woyke T."/>
            <person name="Ryan C.M."/>
            <person name="Banfield J.F."/>
        </authorList>
    </citation>
    <scope>NUCLEOTIDE SEQUENCE [LARGE SCALE GENOMIC DNA]</scope>
    <source>
        <strain evidence="10">CG11_big_fil_rev_8_21_14_0_20_35_14</strain>
    </source>
</reference>
<dbReference type="GO" id="GO:0043952">
    <property type="term" value="P:protein transport by the Sec complex"/>
    <property type="evidence" value="ECO:0007669"/>
    <property type="project" value="UniProtKB-UniRule"/>
</dbReference>
<dbReference type="NCBIfam" id="TIGR00964">
    <property type="entry name" value="secE_bact"/>
    <property type="match status" value="1"/>
</dbReference>
<sequence>MISKIQSFLGEAFFELRRVNWPTRQQTVRLTIVVIIMSLLVAIVLGIFDFVFTNIIDSFVI</sequence>
<evidence type="ECO:0000256" key="3">
    <source>
        <dbReference type="ARBA" id="ARBA00022475"/>
    </source>
</evidence>
<gene>
    <name evidence="9" type="primary">secE</name>
    <name evidence="10" type="ORF">COV57_00495</name>
</gene>
<evidence type="ECO:0000313" key="10">
    <source>
        <dbReference type="EMBL" id="PIR05178.1"/>
    </source>
</evidence>
<evidence type="ECO:0000256" key="7">
    <source>
        <dbReference type="ARBA" id="ARBA00023010"/>
    </source>
</evidence>
<evidence type="ECO:0000256" key="4">
    <source>
        <dbReference type="ARBA" id="ARBA00022692"/>
    </source>
</evidence>
<comment type="caution">
    <text evidence="10">The sequence shown here is derived from an EMBL/GenBank/DDBJ whole genome shotgun (WGS) entry which is preliminary data.</text>
</comment>
<keyword evidence="4 9" id="KW-0812">Transmembrane</keyword>
<dbReference type="AlphaFoldDB" id="A0A2H0N8G0"/>
<dbReference type="PANTHER" id="PTHR33910">
    <property type="entry name" value="PROTEIN TRANSLOCASE SUBUNIT SECE"/>
    <property type="match status" value="1"/>
</dbReference>
<comment type="function">
    <text evidence="9">Essential subunit of the Sec protein translocation channel SecYEG. Clamps together the 2 halves of SecY. May contact the channel plug during translocation.</text>
</comment>
<dbReference type="Pfam" id="PF00584">
    <property type="entry name" value="SecE"/>
    <property type="match status" value="1"/>
</dbReference>
<evidence type="ECO:0000256" key="1">
    <source>
        <dbReference type="ARBA" id="ARBA00004370"/>
    </source>
</evidence>
<comment type="subunit">
    <text evidence="9">Component of the Sec protein translocase complex. Heterotrimer consisting of SecY, SecE and SecG subunits. The heterotrimers can form oligomers, although 1 heterotrimer is thought to be able to translocate proteins. Interacts with the ribosome. Interacts with SecDF, and other proteins may be involved. Interacts with SecA.</text>
</comment>
<evidence type="ECO:0000256" key="8">
    <source>
        <dbReference type="ARBA" id="ARBA00023136"/>
    </source>
</evidence>
<dbReference type="GO" id="GO:0005886">
    <property type="term" value="C:plasma membrane"/>
    <property type="evidence" value="ECO:0007669"/>
    <property type="project" value="UniProtKB-SubCell"/>
</dbReference>
<protein>
    <recommendedName>
        <fullName evidence="9">Protein translocase subunit SecE</fullName>
    </recommendedName>
</protein>
<dbReference type="InterPro" id="IPR038379">
    <property type="entry name" value="SecE_sf"/>
</dbReference>
<evidence type="ECO:0000256" key="2">
    <source>
        <dbReference type="ARBA" id="ARBA00022448"/>
    </source>
</evidence>
<proteinExistence type="inferred from homology"/>
<comment type="similarity">
    <text evidence="9">Belongs to the SecE/SEC61-gamma family.</text>
</comment>
<accession>A0A2H0N8G0</accession>
<keyword evidence="7 9" id="KW-0811">Translocation</keyword>
<keyword evidence="2 9" id="KW-0813">Transport</keyword>
<evidence type="ECO:0000256" key="9">
    <source>
        <dbReference type="HAMAP-Rule" id="MF_00422"/>
    </source>
</evidence>
<dbReference type="EMBL" id="PCWO01000006">
    <property type="protein sequence ID" value="PIR05178.1"/>
    <property type="molecule type" value="Genomic_DNA"/>
</dbReference>
<evidence type="ECO:0000256" key="6">
    <source>
        <dbReference type="ARBA" id="ARBA00022989"/>
    </source>
</evidence>
<keyword evidence="6 9" id="KW-1133">Transmembrane helix</keyword>
<dbReference type="GO" id="GO:0006605">
    <property type="term" value="P:protein targeting"/>
    <property type="evidence" value="ECO:0007669"/>
    <property type="project" value="UniProtKB-UniRule"/>
</dbReference>
<organism evidence="10 11">
    <name type="scientific">Candidatus Liptonbacteria bacterium CG11_big_fil_rev_8_21_14_0_20_35_14</name>
    <dbReference type="NCBI Taxonomy" id="1974634"/>
    <lineage>
        <taxon>Bacteria</taxon>
        <taxon>Candidatus Liptoniibacteriota</taxon>
    </lineage>
</organism>
<evidence type="ECO:0000256" key="5">
    <source>
        <dbReference type="ARBA" id="ARBA00022927"/>
    </source>
</evidence>
<dbReference type="PROSITE" id="PS01067">
    <property type="entry name" value="SECE_SEC61G"/>
    <property type="match status" value="1"/>
</dbReference>
<evidence type="ECO:0000313" key="11">
    <source>
        <dbReference type="Proteomes" id="UP000229893"/>
    </source>
</evidence>